<dbReference type="EMBL" id="QMPY01000091">
    <property type="protein sequence ID" value="RLE07482.1"/>
    <property type="molecule type" value="Genomic_DNA"/>
</dbReference>
<organism evidence="1 2">
    <name type="scientific">Aerophobetes bacterium</name>
    <dbReference type="NCBI Taxonomy" id="2030807"/>
    <lineage>
        <taxon>Bacteria</taxon>
        <taxon>Candidatus Aerophobota</taxon>
    </lineage>
</organism>
<sequence>MTTEATIDYEWVPNYISYWDSDGIPDHVLSEEILPLIYLHYKNEGDFYKELLNLSLISRFEYVEYANEYNVSIEEGGVYQIQAGEVVMEARPENKTVKIIKSGDDKDWLSSLIRGIKEAGWSVINP</sequence>
<protein>
    <submittedName>
        <fullName evidence="1">Uncharacterized protein</fullName>
    </submittedName>
</protein>
<reference evidence="1 2" key="1">
    <citation type="submission" date="2018-06" db="EMBL/GenBank/DDBJ databases">
        <title>Extensive metabolic versatility and redundancy in microbially diverse, dynamic hydrothermal sediments.</title>
        <authorList>
            <person name="Dombrowski N."/>
            <person name="Teske A."/>
            <person name="Baker B.J."/>
        </authorList>
    </citation>
    <scope>NUCLEOTIDE SEQUENCE [LARGE SCALE GENOMIC DNA]</scope>
    <source>
        <strain evidence="1">B7_G13</strain>
    </source>
</reference>
<dbReference type="Proteomes" id="UP000277457">
    <property type="component" value="Unassembled WGS sequence"/>
</dbReference>
<dbReference type="AlphaFoldDB" id="A0A662CZR8"/>
<accession>A0A662CZR8</accession>
<proteinExistence type="predicted"/>
<gene>
    <name evidence="1" type="ORF">DRZ78_02900</name>
</gene>
<name>A0A662CZR8_UNCAE</name>
<evidence type="ECO:0000313" key="2">
    <source>
        <dbReference type="Proteomes" id="UP000277457"/>
    </source>
</evidence>
<comment type="caution">
    <text evidence="1">The sequence shown here is derived from an EMBL/GenBank/DDBJ whole genome shotgun (WGS) entry which is preliminary data.</text>
</comment>
<evidence type="ECO:0000313" key="1">
    <source>
        <dbReference type="EMBL" id="RLE07482.1"/>
    </source>
</evidence>